<dbReference type="PANTHER" id="PTHR21198">
    <property type="entry name" value="GLUTAMATE RACEMASE"/>
    <property type="match status" value="1"/>
</dbReference>
<dbReference type="Proteomes" id="UP000285768">
    <property type="component" value="Chromosome"/>
</dbReference>
<dbReference type="InterPro" id="IPR018187">
    <property type="entry name" value="Asp/Glu_racemase_AS_1"/>
</dbReference>
<protein>
    <submittedName>
        <fullName evidence="4">Amino acid racemase</fullName>
        <ecNumber evidence="4">5.1.1.-</ecNumber>
    </submittedName>
</protein>
<dbReference type="RefSeq" id="WP_128387245.1">
    <property type="nucleotide sequence ID" value="NZ_CP035037.1"/>
</dbReference>
<reference evidence="4 5" key="1">
    <citation type="submission" date="2019-01" db="EMBL/GenBank/DDBJ databases">
        <title>Leucobacter muris sp. nov. isolated from the nose of a laboratory mouse.</title>
        <authorList>
            <person name="Benga L."/>
            <person name="Sproeer C."/>
            <person name="Schumann P."/>
            <person name="Verbarg S."/>
            <person name="Bunk B."/>
            <person name="Engelhardt E."/>
            <person name="Benten P.M."/>
            <person name="Sager M."/>
        </authorList>
    </citation>
    <scope>NUCLEOTIDE SEQUENCE [LARGE SCALE GENOMIC DNA]</scope>
    <source>
        <strain evidence="4 5">DSM 101948</strain>
    </source>
</reference>
<dbReference type="InterPro" id="IPR001920">
    <property type="entry name" value="Asp/Glu_race"/>
</dbReference>
<sequence length="253" mass="26483">MSELRADQRAVIGVLGGMGPAATADFYAKIVQATPAQRDQDHPRTLIWSDPSIPDRTGALIGSGPHPGPQLAAGARMLERSGAAVIAVPCNTAHAFLPEIRAAVQVPVLDMVLETRDRVLEMLAPGGRAGLLATHGTIRARLYEQAFAQRGEPLLAPSGEQQERVMEAIRQVKGDPESAAAAQTLCSAVADLAERGAGVVIAGCTEIPVALAGAVGLAVPVVDSTEVLAQAVVRWALSHSGREQDEETERWSA</sequence>
<name>A0ABX5QHB7_9MICO</name>
<proteinExistence type="inferred from homology"/>
<keyword evidence="2 4" id="KW-0413">Isomerase</keyword>
<feature type="region of interest" description="Disordered" evidence="3">
    <location>
        <begin position="35"/>
        <end position="68"/>
    </location>
</feature>
<dbReference type="PANTHER" id="PTHR21198:SF7">
    <property type="entry name" value="ASPARTATE-GLUTAMATE RACEMASE FAMILY"/>
    <property type="match status" value="1"/>
</dbReference>
<dbReference type="Pfam" id="PF01177">
    <property type="entry name" value="Asp_Glu_race"/>
    <property type="match status" value="1"/>
</dbReference>
<dbReference type="EMBL" id="CP035037">
    <property type="protein sequence ID" value="QAB18361.1"/>
    <property type="molecule type" value="Genomic_DNA"/>
</dbReference>
<dbReference type="Gene3D" id="3.40.50.1860">
    <property type="match status" value="2"/>
</dbReference>
<evidence type="ECO:0000256" key="2">
    <source>
        <dbReference type="ARBA" id="ARBA00023235"/>
    </source>
</evidence>
<dbReference type="GO" id="GO:0016853">
    <property type="term" value="F:isomerase activity"/>
    <property type="evidence" value="ECO:0007669"/>
    <property type="project" value="UniProtKB-KW"/>
</dbReference>
<evidence type="ECO:0000313" key="5">
    <source>
        <dbReference type="Proteomes" id="UP000285768"/>
    </source>
</evidence>
<comment type="similarity">
    <text evidence="1">Belongs to the aspartate/glutamate racemases family.</text>
</comment>
<accession>A0ABX5QHB7</accession>
<dbReference type="NCBIfam" id="TIGR00035">
    <property type="entry name" value="asp_race"/>
    <property type="match status" value="1"/>
</dbReference>
<dbReference type="EC" id="5.1.1.-" evidence="4"/>
<organism evidence="4 5">
    <name type="scientific">Leucobacter muris</name>
    <dbReference type="NCBI Taxonomy" id="1935379"/>
    <lineage>
        <taxon>Bacteria</taxon>
        <taxon>Bacillati</taxon>
        <taxon>Actinomycetota</taxon>
        <taxon>Actinomycetes</taxon>
        <taxon>Micrococcales</taxon>
        <taxon>Microbacteriaceae</taxon>
        <taxon>Leucobacter</taxon>
    </lineage>
</organism>
<evidence type="ECO:0000256" key="3">
    <source>
        <dbReference type="SAM" id="MobiDB-lite"/>
    </source>
</evidence>
<dbReference type="PROSITE" id="PS00923">
    <property type="entry name" value="ASP_GLU_RACEMASE_1"/>
    <property type="match status" value="1"/>
</dbReference>
<dbReference type="InterPro" id="IPR004380">
    <property type="entry name" value="Asp_race"/>
</dbReference>
<dbReference type="SUPFAM" id="SSF53681">
    <property type="entry name" value="Aspartate/glutamate racemase"/>
    <property type="match status" value="2"/>
</dbReference>
<keyword evidence="5" id="KW-1185">Reference proteome</keyword>
<dbReference type="InterPro" id="IPR015942">
    <property type="entry name" value="Asp/Glu/hydantoin_racemase"/>
</dbReference>
<gene>
    <name evidence="4" type="ORF">Leucomu_10920</name>
</gene>
<evidence type="ECO:0000313" key="4">
    <source>
        <dbReference type="EMBL" id="QAB18361.1"/>
    </source>
</evidence>
<evidence type="ECO:0000256" key="1">
    <source>
        <dbReference type="ARBA" id="ARBA00007847"/>
    </source>
</evidence>